<proteinExistence type="predicted"/>
<sequence length="342" mass="36110">MLRQCDTFCRGLIGAVALLICVGAPVAGALAGPSANPAPAAPKRWAQFDLVSTEPDGSVQAGKDVVLSITLGGVPAGTESVMAIIESNGFQSQTVSLSEEPTASVYQGTVILEPNSTLKSRTTVHPKAVRVRVSFARAKITGLEEFLKRDVYVTLGDPPPSDTEAEVQPGPVAENSDADAAAVQKATEQVLAVNATIAEEDLLPLPPPGESKAYWKQVSDLISRNWSRQIRSIRRAPSSETVRVYFKMYASGVAQVIQLEKSSGARDVNDAGLQTIIHAQPFPPIPPDLGSDVVDVHVRMRTGAKVATRDVQMTVEKKPSKSAPPASPTPKDGTAPSGSTKE</sequence>
<feature type="region of interest" description="Disordered" evidence="5">
    <location>
        <begin position="308"/>
        <end position="342"/>
    </location>
</feature>
<evidence type="ECO:0000256" key="4">
    <source>
        <dbReference type="ARBA" id="ARBA00023136"/>
    </source>
</evidence>
<dbReference type="Gene3D" id="3.30.1150.10">
    <property type="match status" value="1"/>
</dbReference>
<protein>
    <recommendedName>
        <fullName evidence="9">TonB C-terminal domain-containing protein</fullName>
    </recommendedName>
</protein>
<dbReference type="Pfam" id="PF13103">
    <property type="entry name" value="TonB_2"/>
    <property type="match status" value="1"/>
</dbReference>
<evidence type="ECO:0008006" key="9">
    <source>
        <dbReference type="Google" id="ProtNLM"/>
    </source>
</evidence>
<evidence type="ECO:0000313" key="8">
    <source>
        <dbReference type="Proteomes" id="UP000675880"/>
    </source>
</evidence>
<feature type="signal peptide" evidence="6">
    <location>
        <begin position="1"/>
        <end position="29"/>
    </location>
</feature>
<evidence type="ECO:0000256" key="1">
    <source>
        <dbReference type="ARBA" id="ARBA00004167"/>
    </source>
</evidence>
<keyword evidence="2" id="KW-0812">Transmembrane</keyword>
<dbReference type="InterPro" id="IPR006260">
    <property type="entry name" value="TonB/TolA_C"/>
</dbReference>
<accession>A0ABN7KVN0</accession>
<name>A0ABN7KVN0_9BACT</name>
<evidence type="ECO:0000256" key="6">
    <source>
        <dbReference type="SAM" id="SignalP"/>
    </source>
</evidence>
<keyword evidence="8" id="KW-1185">Reference proteome</keyword>
<evidence type="ECO:0000313" key="7">
    <source>
        <dbReference type="EMBL" id="CAE6715514.1"/>
    </source>
</evidence>
<comment type="subcellular location">
    <subcellularLocation>
        <location evidence="1">Membrane</location>
        <topology evidence="1">Single-pass membrane protein</topology>
    </subcellularLocation>
</comment>
<dbReference type="Proteomes" id="UP000675880">
    <property type="component" value="Unassembled WGS sequence"/>
</dbReference>
<evidence type="ECO:0000256" key="5">
    <source>
        <dbReference type="SAM" id="MobiDB-lite"/>
    </source>
</evidence>
<keyword evidence="3" id="KW-1133">Transmembrane helix</keyword>
<comment type="caution">
    <text evidence="7">The sequence shown here is derived from an EMBL/GenBank/DDBJ whole genome shotgun (WGS) entry which is preliminary data.</text>
</comment>
<dbReference type="NCBIfam" id="TIGR01352">
    <property type="entry name" value="tonB_Cterm"/>
    <property type="match status" value="1"/>
</dbReference>
<dbReference type="RefSeq" id="WP_213041174.1">
    <property type="nucleotide sequence ID" value="NZ_CAJNBJ010000001.1"/>
</dbReference>
<evidence type="ECO:0000256" key="3">
    <source>
        <dbReference type="ARBA" id="ARBA00022989"/>
    </source>
</evidence>
<keyword evidence="6" id="KW-0732">Signal</keyword>
<dbReference type="SUPFAM" id="SSF74653">
    <property type="entry name" value="TolA/TonB C-terminal domain"/>
    <property type="match status" value="1"/>
</dbReference>
<organism evidence="7 8">
    <name type="scientific">Nitrospira defluvii</name>
    <dbReference type="NCBI Taxonomy" id="330214"/>
    <lineage>
        <taxon>Bacteria</taxon>
        <taxon>Pseudomonadati</taxon>
        <taxon>Nitrospirota</taxon>
        <taxon>Nitrospiria</taxon>
        <taxon>Nitrospirales</taxon>
        <taxon>Nitrospiraceae</taxon>
        <taxon>Nitrospira</taxon>
    </lineage>
</organism>
<feature type="chain" id="PRO_5046103223" description="TonB C-terminal domain-containing protein" evidence="6">
    <location>
        <begin position="30"/>
        <end position="342"/>
    </location>
</feature>
<evidence type="ECO:0000256" key="2">
    <source>
        <dbReference type="ARBA" id="ARBA00022692"/>
    </source>
</evidence>
<gene>
    <name evidence="7" type="ORF">NSPZN2_11428</name>
</gene>
<dbReference type="EMBL" id="CAJNBJ010000001">
    <property type="protein sequence ID" value="CAE6715514.1"/>
    <property type="molecule type" value="Genomic_DNA"/>
</dbReference>
<keyword evidence="4" id="KW-0472">Membrane</keyword>
<reference evidence="7 8" key="1">
    <citation type="submission" date="2021-02" db="EMBL/GenBank/DDBJ databases">
        <authorList>
            <person name="Han P."/>
        </authorList>
    </citation>
    <scope>NUCLEOTIDE SEQUENCE [LARGE SCALE GENOMIC DNA]</scope>
    <source>
        <strain evidence="7">Candidatus Nitrospira sp. ZN2</strain>
    </source>
</reference>